<keyword evidence="3" id="KW-1185">Reference proteome</keyword>
<feature type="compositionally biased region" description="Low complexity" evidence="1">
    <location>
        <begin position="196"/>
        <end position="235"/>
    </location>
</feature>
<feature type="compositionally biased region" description="Low complexity" evidence="1">
    <location>
        <begin position="134"/>
        <end position="188"/>
    </location>
</feature>
<proteinExistence type="predicted"/>
<dbReference type="Proteomes" id="UP000236379">
    <property type="component" value="Unassembled WGS sequence"/>
</dbReference>
<comment type="caution">
    <text evidence="2">The sequence shown here is derived from an EMBL/GenBank/DDBJ whole genome shotgun (WGS) entry which is preliminary data.</text>
</comment>
<accession>A0A2K3URT4</accession>
<evidence type="ECO:0000313" key="3">
    <source>
        <dbReference type="Proteomes" id="UP000236379"/>
    </source>
</evidence>
<reference evidence="2 3" key="1">
    <citation type="submission" date="2018-01" db="EMBL/GenBank/DDBJ databases">
        <title>Deinococcus koreensis sp. nov., a radiation-resistant bacterium isolated from river water.</title>
        <authorList>
            <person name="Choi A."/>
        </authorList>
    </citation>
    <scope>NUCLEOTIDE SEQUENCE [LARGE SCALE GENOMIC DNA]</scope>
    <source>
        <strain evidence="2 3">SJW1-2</strain>
    </source>
</reference>
<sequence length="340" mass="34856">MAFGGALSSEAATTGSRVYYQTVSIDQVLRTRPATVIVSPLYQVTVQVMGAEVTGISLELSKQRHFSVSRAENGRMIFLDVLAQVGGADLNLILDDETVLPIRLQVANSPSGTRVYKFMTADAVAAQSAAQAFGEQDASTAPRPAAPAAADPAPLPTSTSPAQAAAAAKVGAATPQPRMTGRAARPPAAGAPPAPQAVAAPVTRPAQVQATRATPTPAPRAVTPPAATPAAARPAAARPIPVAEAATLDVTAQRDGRDALVAYKLTSPTGGPLFSNPKTVQITAGRTLLPTVPVARPSSMAPILGLLRVKNAPKEITLSLTVQTLGPARSFTLSRQVPVR</sequence>
<dbReference type="AlphaFoldDB" id="A0A2K3URT4"/>
<name>A0A2K3URT4_9DEIO</name>
<dbReference type="EMBL" id="PPPD01000005">
    <property type="protein sequence ID" value="PNY79210.1"/>
    <property type="molecule type" value="Genomic_DNA"/>
</dbReference>
<protein>
    <submittedName>
        <fullName evidence="2">Uncharacterized protein</fullName>
    </submittedName>
</protein>
<gene>
    <name evidence="2" type="ORF">CVO96_20045</name>
</gene>
<organism evidence="2 3">
    <name type="scientific">Deinococcus koreensis</name>
    <dbReference type="NCBI Taxonomy" id="2054903"/>
    <lineage>
        <taxon>Bacteria</taxon>
        <taxon>Thermotogati</taxon>
        <taxon>Deinococcota</taxon>
        <taxon>Deinococci</taxon>
        <taxon>Deinococcales</taxon>
        <taxon>Deinococcaceae</taxon>
        <taxon>Deinococcus</taxon>
    </lineage>
</organism>
<evidence type="ECO:0000256" key="1">
    <source>
        <dbReference type="SAM" id="MobiDB-lite"/>
    </source>
</evidence>
<feature type="region of interest" description="Disordered" evidence="1">
    <location>
        <begin position="134"/>
        <end position="235"/>
    </location>
</feature>
<evidence type="ECO:0000313" key="2">
    <source>
        <dbReference type="EMBL" id="PNY79210.1"/>
    </source>
</evidence>